<dbReference type="OrthoDB" id="5381041at2"/>
<reference evidence="2" key="1">
    <citation type="submission" date="2014-09" db="EMBL/GenBank/DDBJ databases">
        <authorList>
            <person name="Gomez-Valero L."/>
        </authorList>
    </citation>
    <scope>NUCLEOTIDE SEQUENCE [LARGE SCALE GENOMIC DNA]</scope>
    <source>
        <strain evidence="2">ATCC700992</strain>
    </source>
</reference>
<dbReference type="Pfam" id="PF10677">
    <property type="entry name" value="DUF2490"/>
    <property type="match status" value="1"/>
</dbReference>
<gene>
    <name evidence="1" type="ORF">LFA_0661</name>
</gene>
<name>A0A098G0W7_9GAMM</name>
<dbReference type="AlphaFoldDB" id="A0A098G0W7"/>
<evidence type="ECO:0000313" key="1">
    <source>
        <dbReference type="EMBL" id="CEG56113.1"/>
    </source>
</evidence>
<organism evidence="1 2">
    <name type="scientific">Legionella fallonii LLAP-10</name>
    <dbReference type="NCBI Taxonomy" id="1212491"/>
    <lineage>
        <taxon>Bacteria</taxon>
        <taxon>Pseudomonadati</taxon>
        <taxon>Pseudomonadota</taxon>
        <taxon>Gammaproteobacteria</taxon>
        <taxon>Legionellales</taxon>
        <taxon>Legionellaceae</taxon>
        <taxon>Legionella</taxon>
    </lineage>
</organism>
<dbReference type="KEGG" id="lfa:LFA_0661"/>
<evidence type="ECO:0000313" key="2">
    <source>
        <dbReference type="Proteomes" id="UP000032430"/>
    </source>
</evidence>
<dbReference type="RefSeq" id="WP_045094849.1">
    <property type="nucleotide sequence ID" value="NZ_LN614827.1"/>
</dbReference>
<dbReference type="STRING" id="1212491.LFA_0661"/>
<keyword evidence="2" id="KW-1185">Reference proteome</keyword>
<dbReference type="HOGENOM" id="CLU_089264_1_0_6"/>
<protein>
    <recommendedName>
        <fullName evidence="3">DUF2490 domain-containing protein</fullName>
    </recommendedName>
</protein>
<proteinExistence type="predicted"/>
<dbReference type="InterPro" id="IPR019619">
    <property type="entry name" value="DUF2490"/>
</dbReference>
<dbReference type="EMBL" id="LN614827">
    <property type="protein sequence ID" value="CEG56113.1"/>
    <property type="molecule type" value="Genomic_DNA"/>
</dbReference>
<accession>A0A098G0W7</accession>
<dbReference type="Proteomes" id="UP000032430">
    <property type="component" value="Chromosome I"/>
</dbReference>
<evidence type="ECO:0008006" key="3">
    <source>
        <dbReference type="Google" id="ProtNLM"/>
    </source>
</evidence>
<sequence>MPKVKCFFWIKVITSFFLSLVIYPVNATRTYTKDWSVANIIAPLSEGSSFKYYLEPQLRLIDTRSVFNQFLFLGGLGYQFNPDLMLFIGPGWIEIKNPINNTSSTEKRLWQQLNWRILNNSNLTLNSRTRLEERNHTPRSQIAFRLRQRLWFRVPLQQWSGYSFSFFDEIFFNLNHPSWTSPYLLEQNRAFIGMAKQLSKSAILDVGYLHQYLHSFTNQSDNVLLLSLTMIT</sequence>